<feature type="compositionally biased region" description="Low complexity" evidence="1">
    <location>
        <begin position="70"/>
        <end position="83"/>
    </location>
</feature>
<evidence type="ECO:0000313" key="4">
    <source>
        <dbReference type="Proteomes" id="UP000282084"/>
    </source>
</evidence>
<dbReference type="AlphaFoldDB" id="A0A495VZB9"/>
<proteinExistence type="predicted"/>
<keyword evidence="4" id="KW-1185">Reference proteome</keyword>
<dbReference type="OrthoDB" id="3690397at2"/>
<feature type="compositionally biased region" description="Acidic residues" evidence="1">
    <location>
        <begin position="84"/>
        <end position="114"/>
    </location>
</feature>
<reference evidence="3 4" key="1">
    <citation type="submission" date="2018-10" db="EMBL/GenBank/DDBJ databases">
        <title>Sequencing the genomes of 1000 actinobacteria strains.</title>
        <authorList>
            <person name="Klenk H.-P."/>
        </authorList>
    </citation>
    <scope>NUCLEOTIDE SEQUENCE [LARGE SCALE GENOMIC DNA]</scope>
    <source>
        <strain evidence="3 4">DSM 43800</strain>
    </source>
</reference>
<evidence type="ECO:0000313" key="3">
    <source>
        <dbReference type="EMBL" id="RKT54791.1"/>
    </source>
</evidence>
<feature type="signal peptide" evidence="2">
    <location>
        <begin position="1"/>
        <end position="27"/>
    </location>
</feature>
<dbReference type="EMBL" id="RBXO01000001">
    <property type="protein sequence ID" value="RKT54791.1"/>
    <property type="molecule type" value="Genomic_DNA"/>
</dbReference>
<organism evidence="3 4">
    <name type="scientific">Saccharothrix australiensis</name>
    <dbReference type="NCBI Taxonomy" id="2072"/>
    <lineage>
        <taxon>Bacteria</taxon>
        <taxon>Bacillati</taxon>
        <taxon>Actinomycetota</taxon>
        <taxon>Actinomycetes</taxon>
        <taxon>Pseudonocardiales</taxon>
        <taxon>Pseudonocardiaceae</taxon>
        <taxon>Saccharothrix</taxon>
    </lineage>
</organism>
<feature type="chain" id="PRO_5019717575" evidence="2">
    <location>
        <begin position="28"/>
        <end position="157"/>
    </location>
</feature>
<accession>A0A495VZB9</accession>
<evidence type="ECO:0000256" key="2">
    <source>
        <dbReference type="SAM" id="SignalP"/>
    </source>
</evidence>
<evidence type="ECO:0000256" key="1">
    <source>
        <dbReference type="SAM" id="MobiDB-lite"/>
    </source>
</evidence>
<protein>
    <submittedName>
        <fullName evidence="3">Uncharacterized protein</fullName>
    </submittedName>
</protein>
<dbReference type="Proteomes" id="UP000282084">
    <property type="component" value="Unassembled WGS sequence"/>
</dbReference>
<keyword evidence="2" id="KW-0732">Signal</keyword>
<name>A0A495VZB9_9PSEU</name>
<dbReference type="RefSeq" id="WP_121006611.1">
    <property type="nucleotide sequence ID" value="NZ_RBXO01000001.1"/>
</dbReference>
<feature type="region of interest" description="Disordered" evidence="1">
    <location>
        <begin position="70"/>
        <end position="157"/>
    </location>
</feature>
<comment type="caution">
    <text evidence="3">The sequence shown here is derived from an EMBL/GenBank/DDBJ whole genome shotgun (WGS) entry which is preliminary data.</text>
</comment>
<gene>
    <name evidence="3" type="ORF">C8E97_3440</name>
</gene>
<sequence length="157" mass="16448">MRNICRLIAAGTLTAPILLGAASLAYAAETEFDHEAAAAGQHGSIAHEVHSGADGDGNAYFSEEWAIATDQGAAASDTSSSANADDDWDDDWDNGWDDDNGDDWDDDNGDDNGDADYNGGHDGWDWDDDPSASFEQEIAFAGPDGAFASDTESHAEG</sequence>